<sequence>MMPVHQARALIEAHARALPGECVSIDDAPGRVLAEDVRATHALPPFDNSAMDGFGLRVAAGVVPAGTALPVSARLAAGDGATVLAPGSACEIMTGARVPAGCDSVVPVEQVDVLDRDADGVPRTIRLCADVAQGQHVRRAGEDVAAGAILAPAGAWVTPALAMLLRGAAAHRVPVARRPRAALLNTGRELVDDERPLREGEIRNTNGPYLEARLREAGAEVVLRETVGDETMAFVEALGRALAAGAEVIVSTGAVSMGHYDFIPDALVAMGARIHFHKLRMRPGKPLLFAQLPGGALCFGLPGNPVSSAVGLRFFVEPALRRMLGMPAERPLMLPLAAPVAGKPGFTRYHKADVGIDGGGQARVHSLHGQESFRIRPLALANAWLELPESAEGFDSGVLAPVWPLTHCHPFWSQTP</sequence>
<feature type="domain" description="MoaB/Mog" evidence="7">
    <location>
        <begin position="182"/>
        <end position="322"/>
    </location>
</feature>
<dbReference type="CDD" id="cd00887">
    <property type="entry name" value="MoeA"/>
    <property type="match status" value="1"/>
</dbReference>
<dbReference type="SUPFAM" id="SSF53218">
    <property type="entry name" value="Molybdenum cofactor biosynthesis proteins"/>
    <property type="match status" value="1"/>
</dbReference>
<dbReference type="Gene3D" id="2.170.190.11">
    <property type="entry name" value="Molybdopterin biosynthesis moea protein, domain 3"/>
    <property type="match status" value="1"/>
</dbReference>
<dbReference type="GO" id="GO:0006777">
    <property type="term" value="P:Mo-molybdopterin cofactor biosynthetic process"/>
    <property type="evidence" value="ECO:0007669"/>
    <property type="project" value="UniProtKB-UniRule"/>
</dbReference>
<dbReference type="OrthoDB" id="9804758at2"/>
<comment type="caution">
    <text evidence="8">The sequence shown here is derived from an EMBL/GenBank/DDBJ whole genome shotgun (WGS) entry which is preliminary data.</text>
</comment>
<comment type="similarity">
    <text evidence="3 6">Belongs to the MoeA family.</text>
</comment>
<dbReference type="InterPro" id="IPR008284">
    <property type="entry name" value="MoCF_biosynth_CS"/>
</dbReference>
<dbReference type="SMART" id="SM00852">
    <property type="entry name" value="MoCF_biosynth"/>
    <property type="match status" value="1"/>
</dbReference>
<dbReference type="InterPro" id="IPR036135">
    <property type="entry name" value="MoeA_linker/N_sf"/>
</dbReference>
<dbReference type="PANTHER" id="PTHR10192">
    <property type="entry name" value="MOLYBDOPTERIN BIOSYNTHESIS PROTEIN"/>
    <property type="match status" value="1"/>
</dbReference>
<accession>A0A3M2HXK0</accession>
<dbReference type="InterPro" id="IPR005110">
    <property type="entry name" value="MoeA_linker/N"/>
</dbReference>
<dbReference type="AlphaFoldDB" id="A0A3M2HXK0"/>
<evidence type="ECO:0000259" key="7">
    <source>
        <dbReference type="SMART" id="SM00852"/>
    </source>
</evidence>
<dbReference type="Gene3D" id="2.40.340.10">
    <property type="entry name" value="MoeA, C-terminal, domain IV"/>
    <property type="match status" value="1"/>
</dbReference>
<gene>
    <name evidence="8" type="ORF">EBB59_03850</name>
</gene>
<keyword evidence="9" id="KW-1185">Reference proteome</keyword>
<dbReference type="PROSITE" id="PS01079">
    <property type="entry name" value="MOCF_BIOSYNTHESIS_2"/>
    <property type="match status" value="1"/>
</dbReference>
<dbReference type="NCBIfam" id="NF045515">
    <property type="entry name" value="Glp_gephyrin"/>
    <property type="match status" value="1"/>
</dbReference>
<dbReference type="Pfam" id="PF03454">
    <property type="entry name" value="MoeA_C"/>
    <property type="match status" value="1"/>
</dbReference>
<keyword evidence="4 6" id="KW-0501">Molybdenum cofactor biosynthesis</keyword>
<comment type="function">
    <text evidence="1 6">Catalyzes the insertion of molybdate into adenylated molybdopterin with the concomitant release of AMP.</text>
</comment>
<dbReference type="GO" id="GO:0046872">
    <property type="term" value="F:metal ion binding"/>
    <property type="evidence" value="ECO:0007669"/>
    <property type="project" value="UniProtKB-UniRule"/>
</dbReference>
<keyword evidence="6" id="KW-0500">Molybdenum</keyword>
<dbReference type="InterPro" id="IPR005111">
    <property type="entry name" value="MoeA_C_domain_IV"/>
</dbReference>
<protein>
    <recommendedName>
        <fullName evidence="6">Molybdopterin molybdenumtransferase</fullName>
        <ecNumber evidence="6">2.10.1.1</ecNumber>
    </recommendedName>
</protein>
<evidence type="ECO:0000256" key="3">
    <source>
        <dbReference type="ARBA" id="ARBA00010763"/>
    </source>
</evidence>
<dbReference type="GO" id="GO:0005829">
    <property type="term" value="C:cytosol"/>
    <property type="evidence" value="ECO:0007669"/>
    <property type="project" value="TreeGrafter"/>
</dbReference>
<dbReference type="RefSeq" id="WP_122100831.1">
    <property type="nucleotide sequence ID" value="NZ_RFLY01000004.1"/>
</dbReference>
<dbReference type="Proteomes" id="UP000275012">
    <property type="component" value="Unassembled WGS sequence"/>
</dbReference>
<evidence type="ECO:0000256" key="1">
    <source>
        <dbReference type="ARBA" id="ARBA00002901"/>
    </source>
</evidence>
<comment type="catalytic activity">
    <reaction evidence="5">
        <text>adenylyl-molybdopterin + molybdate = Mo-molybdopterin + AMP + H(+)</text>
        <dbReference type="Rhea" id="RHEA:35047"/>
        <dbReference type="ChEBI" id="CHEBI:15378"/>
        <dbReference type="ChEBI" id="CHEBI:36264"/>
        <dbReference type="ChEBI" id="CHEBI:62727"/>
        <dbReference type="ChEBI" id="CHEBI:71302"/>
        <dbReference type="ChEBI" id="CHEBI:456215"/>
        <dbReference type="EC" id="2.10.1.1"/>
    </reaction>
</comment>
<evidence type="ECO:0000256" key="4">
    <source>
        <dbReference type="ARBA" id="ARBA00023150"/>
    </source>
</evidence>
<reference evidence="8 9" key="1">
    <citation type="submission" date="2018-10" db="EMBL/GenBank/DDBJ databases">
        <title>Proposal of Lysobacter pythonis sp. nov. isolated from royal pythons (Python regius).</title>
        <authorList>
            <person name="Hans-Juergen B."/>
            <person name="Huptas C."/>
            <person name="Sandra B."/>
            <person name="Igor L."/>
            <person name="Joachim S."/>
            <person name="Siegfried S."/>
            <person name="Mareike W."/>
            <person name="Peter K."/>
        </authorList>
    </citation>
    <scope>NUCLEOTIDE SEQUENCE [LARGE SCALE GENOMIC DNA]</scope>
    <source>
        <strain evidence="8 9">4284/11</strain>
    </source>
</reference>
<dbReference type="Pfam" id="PF00994">
    <property type="entry name" value="MoCF_biosynth"/>
    <property type="match status" value="1"/>
</dbReference>
<keyword evidence="6" id="KW-0479">Metal-binding</keyword>
<dbReference type="Gene3D" id="3.90.105.10">
    <property type="entry name" value="Molybdopterin biosynthesis moea protein, domain 2"/>
    <property type="match status" value="1"/>
</dbReference>
<dbReference type="InterPro" id="IPR036688">
    <property type="entry name" value="MoeA_C_domain_IV_sf"/>
</dbReference>
<dbReference type="InterPro" id="IPR001453">
    <property type="entry name" value="MoaB/Mog_dom"/>
</dbReference>
<dbReference type="PANTHER" id="PTHR10192:SF5">
    <property type="entry name" value="GEPHYRIN"/>
    <property type="match status" value="1"/>
</dbReference>
<dbReference type="InterPro" id="IPR038987">
    <property type="entry name" value="MoeA-like"/>
</dbReference>
<dbReference type="NCBIfam" id="TIGR00177">
    <property type="entry name" value="molyb_syn"/>
    <property type="match status" value="1"/>
</dbReference>
<dbReference type="SUPFAM" id="SSF63867">
    <property type="entry name" value="MoeA C-terminal domain-like"/>
    <property type="match status" value="1"/>
</dbReference>
<comment type="pathway">
    <text evidence="2 6">Cofactor biosynthesis; molybdopterin biosynthesis.</text>
</comment>
<dbReference type="Pfam" id="PF03453">
    <property type="entry name" value="MoeA_N"/>
    <property type="match status" value="1"/>
</dbReference>
<keyword evidence="6 8" id="KW-0808">Transferase</keyword>
<dbReference type="Gene3D" id="3.40.980.10">
    <property type="entry name" value="MoaB/Mog-like domain"/>
    <property type="match status" value="1"/>
</dbReference>
<evidence type="ECO:0000313" key="8">
    <source>
        <dbReference type="EMBL" id="RMH93788.1"/>
    </source>
</evidence>
<keyword evidence="6" id="KW-0460">Magnesium</keyword>
<organism evidence="8 9">
    <name type="scientific">Solilutibacter pythonis</name>
    <dbReference type="NCBI Taxonomy" id="2483112"/>
    <lineage>
        <taxon>Bacteria</taxon>
        <taxon>Pseudomonadati</taxon>
        <taxon>Pseudomonadota</taxon>
        <taxon>Gammaproteobacteria</taxon>
        <taxon>Lysobacterales</taxon>
        <taxon>Lysobacteraceae</taxon>
        <taxon>Solilutibacter</taxon>
    </lineage>
</organism>
<dbReference type="InterPro" id="IPR036425">
    <property type="entry name" value="MoaB/Mog-like_dom_sf"/>
</dbReference>
<comment type="cofactor">
    <cofactor evidence="6">
        <name>Mg(2+)</name>
        <dbReference type="ChEBI" id="CHEBI:18420"/>
    </cofactor>
</comment>
<name>A0A3M2HXK0_9GAMM</name>
<evidence type="ECO:0000256" key="2">
    <source>
        <dbReference type="ARBA" id="ARBA00005046"/>
    </source>
</evidence>
<dbReference type="SUPFAM" id="SSF63882">
    <property type="entry name" value="MoeA N-terminal region -like"/>
    <property type="match status" value="1"/>
</dbReference>
<evidence type="ECO:0000256" key="6">
    <source>
        <dbReference type="RuleBase" id="RU365090"/>
    </source>
</evidence>
<dbReference type="EC" id="2.10.1.1" evidence="6"/>
<evidence type="ECO:0000313" key="9">
    <source>
        <dbReference type="Proteomes" id="UP000275012"/>
    </source>
</evidence>
<evidence type="ECO:0000256" key="5">
    <source>
        <dbReference type="ARBA" id="ARBA00047317"/>
    </source>
</evidence>
<proteinExistence type="inferred from homology"/>
<dbReference type="EMBL" id="RFLY01000004">
    <property type="protein sequence ID" value="RMH93788.1"/>
    <property type="molecule type" value="Genomic_DNA"/>
</dbReference>
<dbReference type="GO" id="GO:0061599">
    <property type="term" value="F:molybdopterin molybdotransferase activity"/>
    <property type="evidence" value="ECO:0007669"/>
    <property type="project" value="UniProtKB-UniRule"/>
</dbReference>
<dbReference type="UniPathway" id="UPA00344"/>